<keyword evidence="3" id="KW-0472">Membrane</keyword>
<dbReference type="SUPFAM" id="SSF53850">
    <property type="entry name" value="Periplasmic binding protein-like II"/>
    <property type="match status" value="1"/>
</dbReference>
<keyword evidence="5 6" id="KW-0449">Lipoprotein</keyword>
<dbReference type="InterPro" id="IPR004872">
    <property type="entry name" value="Lipoprotein_NlpA"/>
</dbReference>
<gene>
    <name evidence="9" type="ordered locus">Snas_1772</name>
</gene>
<evidence type="ECO:0000256" key="8">
    <source>
        <dbReference type="SAM" id="SignalP"/>
    </source>
</evidence>
<feature type="chain" id="PRO_5003048461" description="Lipoprotein" evidence="8">
    <location>
        <begin position="24"/>
        <end position="265"/>
    </location>
</feature>
<evidence type="ECO:0000313" key="10">
    <source>
        <dbReference type="Proteomes" id="UP000000844"/>
    </source>
</evidence>
<dbReference type="STRING" id="446470.Snas_1772"/>
<dbReference type="PANTHER" id="PTHR30429">
    <property type="entry name" value="D-METHIONINE-BINDING LIPOPROTEIN METQ"/>
    <property type="match status" value="1"/>
</dbReference>
<dbReference type="Gene3D" id="3.40.190.10">
    <property type="entry name" value="Periplasmic binding protein-like II"/>
    <property type="match status" value="2"/>
</dbReference>
<name>D3PYA2_STANL</name>
<proteinExistence type="inferred from homology"/>
<evidence type="ECO:0000256" key="3">
    <source>
        <dbReference type="ARBA" id="ARBA00023136"/>
    </source>
</evidence>
<dbReference type="PIRSF" id="PIRSF002854">
    <property type="entry name" value="MetQ"/>
    <property type="match status" value="1"/>
</dbReference>
<feature type="lipid moiety-binding region" description="S-diacylglycerol cysteine" evidence="7">
    <location>
        <position position="22"/>
    </location>
</feature>
<dbReference type="RefSeq" id="WP_013017040.1">
    <property type="nucleotide sequence ID" value="NC_013947.1"/>
</dbReference>
<reference evidence="9 10" key="1">
    <citation type="journal article" date="2009" name="Stand. Genomic Sci.">
        <title>Complete genome sequence of Stackebrandtia nassauensis type strain (LLR-40K-21).</title>
        <authorList>
            <person name="Munk C."/>
            <person name="Lapidus A."/>
            <person name="Copeland A."/>
            <person name="Jando M."/>
            <person name="Mayilraj S."/>
            <person name="Glavina Del Rio T."/>
            <person name="Nolan M."/>
            <person name="Chen F."/>
            <person name="Lucas S."/>
            <person name="Tice H."/>
            <person name="Cheng J.F."/>
            <person name="Han C."/>
            <person name="Detter J.C."/>
            <person name="Bruce D."/>
            <person name="Goodwin L."/>
            <person name="Chain P."/>
            <person name="Pitluck S."/>
            <person name="Goker M."/>
            <person name="Ovchinikova G."/>
            <person name="Pati A."/>
            <person name="Ivanova N."/>
            <person name="Mavromatis K."/>
            <person name="Chen A."/>
            <person name="Palaniappan K."/>
            <person name="Land M."/>
            <person name="Hauser L."/>
            <person name="Chang Y.J."/>
            <person name="Jeffries C.D."/>
            <person name="Bristow J."/>
            <person name="Eisen J.A."/>
            <person name="Markowitz V."/>
            <person name="Hugenholtz P."/>
            <person name="Kyrpides N.C."/>
            <person name="Klenk H.P."/>
        </authorList>
    </citation>
    <scope>NUCLEOTIDE SEQUENCE [LARGE SCALE GENOMIC DNA]</scope>
    <source>
        <strain evidence="10">DSM 44728 / CIP 108903 / NRRL B-16338 / NBRC 102104 / LLR-40K-21</strain>
    </source>
</reference>
<dbReference type="Proteomes" id="UP000000844">
    <property type="component" value="Chromosome"/>
</dbReference>
<evidence type="ECO:0000256" key="2">
    <source>
        <dbReference type="ARBA" id="ARBA00022729"/>
    </source>
</evidence>
<keyword evidence="2 8" id="KW-0732">Signal</keyword>
<evidence type="ECO:0000256" key="6">
    <source>
        <dbReference type="PIRNR" id="PIRNR002854"/>
    </source>
</evidence>
<evidence type="ECO:0000256" key="1">
    <source>
        <dbReference type="ARBA" id="ARBA00004635"/>
    </source>
</evidence>
<dbReference type="HOGENOM" id="CLU_067080_0_0_11"/>
<dbReference type="EMBL" id="CP001778">
    <property type="protein sequence ID" value="ADD41469.1"/>
    <property type="molecule type" value="Genomic_DNA"/>
</dbReference>
<protein>
    <recommendedName>
        <fullName evidence="6">Lipoprotein</fullName>
    </recommendedName>
</protein>
<keyword evidence="4" id="KW-0564">Palmitate</keyword>
<dbReference type="PROSITE" id="PS51257">
    <property type="entry name" value="PROKAR_LIPOPROTEIN"/>
    <property type="match status" value="1"/>
</dbReference>
<dbReference type="PANTHER" id="PTHR30429:SF0">
    <property type="entry name" value="METHIONINE-BINDING LIPOPROTEIN METQ"/>
    <property type="match status" value="1"/>
</dbReference>
<comment type="similarity">
    <text evidence="6">Belongs to the nlpA lipoprotein family.</text>
</comment>
<dbReference type="OrthoDB" id="9812878at2"/>
<evidence type="ECO:0000256" key="5">
    <source>
        <dbReference type="ARBA" id="ARBA00023288"/>
    </source>
</evidence>
<organism evidence="9 10">
    <name type="scientific">Stackebrandtia nassauensis (strain DSM 44728 / CIP 108903 / NRRL B-16338 / NBRC 102104 / LLR-40K-21)</name>
    <dbReference type="NCBI Taxonomy" id="446470"/>
    <lineage>
        <taxon>Bacteria</taxon>
        <taxon>Bacillati</taxon>
        <taxon>Actinomycetota</taxon>
        <taxon>Actinomycetes</taxon>
        <taxon>Glycomycetales</taxon>
        <taxon>Glycomycetaceae</taxon>
        <taxon>Stackebrandtia</taxon>
    </lineage>
</organism>
<feature type="signal peptide" evidence="8">
    <location>
        <begin position="1"/>
        <end position="23"/>
    </location>
</feature>
<comment type="subcellular location">
    <subcellularLocation>
        <location evidence="1">Membrane</location>
        <topology evidence="1">Lipid-anchor</topology>
    </subcellularLocation>
</comment>
<dbReference type="GO" id="GO:0016020">
    <property type="term" value="C:membrane"/>
    <property type="evidence" value="ECO:0007669"/>
    <property type="project" value="UniProtKB-SubCell"/>
</dbReference>
<dbReference type="CDD" id="cd13597">
    <property type="entry name" value="PBP2_lipoprotein_Tp32"/>
    <property type="match status" value="1"/>
</dbReference>
<dbReference type="eggNOG" id="COG1464">
    <property type="taxonomic scope" value="Bacteria"/>
</dbReference>
<evidence type="ECO:0000313" key="9">
    <source>
        <dbReference type="EMBL" id="ADD41469.1"/>
    </source>
</evidence>
<dbReference type="KEGG" id="sna:Snas_1772"/>
<sequence>MKRTIATTVIAGALAATSLTACAGSSDTLVVGASPTPHGELLEYIDDNLADKEGLSIEVKEFTDYSQPNPALANGDINANFFQHVPFLEDYNSAEDANLVSVAEVFTEPLGGYSSSIKDVKDLKDGSEVSIPNDATNGGRALHLLEANGLLKLKKGAGLEATESDIAENPKDLKIVPLEAAQLPRSLDDVDFAVINGNFALEADLKPKKDALILEDGKDNPYANVLVVREEDKDDEQVKKLAKLLNSDEVKKYLAKKFPNSIPAF</sequence>
<dbReference type="Pfam" id="PF03180">
    <property type="entry name" value="Lipoprotein_9"/>
    <property type="match status" value="1"/>
</dbReference>
<keyword evidence="10" id="KW-1185">Reference proteome</keyword>
<evidence type="ECO:0000256" key="4">
    <source>
        <dbReference type="ARBA" id="ARBA00023139"/>
    </source>
</evidence>
<accession>D3PYA2</accession>
<evidence type="ECO:0000256" key="7">
    <source>
        <dbReference type="PIRSR" id="PIRSR002854-1"/>
    </source>
</evidence>
<dbReference type="AlphaFoldDB" id="D3PYA2"/>